<dbReference type="Gene3D" id="3.40.710.10">
    <property type="entry name" value="DD-peptidase/beta-lactamase superfamily"/>
    <property type="match status" value="1"/>
</dbReference>
<dbReference type="PANTHER" id="PTHR46825:SF9">
    <property type="entry name" value="BETA-LACTAMASE-RELATED DOMAIN-CONTAINING PROTEIN"/>
    <property type="match status" value="1"/>
</dbReference>
<feature type="chain" id="PRO_5038014503" evidence="2">
    <location>
        <begin position="35"/>
        <end position="653"/>
    </location>
</feature>
<dbReference type="SUPFAM" id="SSF56601">
    <property type="entry name" value="beta-lactamase/transpeptidase-like"/>
    <property type="match status" value="1"/>
</dbReference>
<comment type="caution">
    <text evidence="4">The sequence shown here is derived from an EMBL/GenBank/DDBJ whole genome shotgun (WGS) entry which is preliminary data.</text>
</comment>
<keyword evidence="5" id="KW-1185">Reference proteome</keyword>
<evidence type="ECO:0000259" key="3">
    <source>
        <dbReference type="Pfam" id="PF00144"/>
    </source>
</evidence>
<dbReference type="AlphaFoldDB" id="A0A927JCF4"/>
<feature type="transmembrane region" description="Helical" evidence="1">
    <location>
        <begin position="592"/>
        <end position="615"/>
    </location>
</feature>
<gene>
    <name evidence="4" type="ORF">HT102_09455</name>
</gene>
<keyword evidence="2" id="KW-0732">Signal</keyword>
<dbReference type="PANTHER" id="PTHR46825">
    <property type="entry name" value="D-ALANYL-D-ALANINE-CARBOXYPEPTIDASE/ENDOPEPTIDASE AMPH"/>
    <property type="match status" value="1"/>
</dbReference>
<feature type="domain" description="Beta-lactamase-related" evidence="3">
    <location>
        <begin position="54"/>
        <end position="380"/>
    </location>
</feature>
<dbReference type="EMBL" id="JACYWE010000005">
    <property type="protein sequence ID" value="MBD8506711.1"/>
    <property type="molecule type" value="Genomic_DNA"/>
</dbReference>
<dbReference type="InterPro" id="IPR001466">
    <property type="entry name" value="Beta-lactam-related"/>
</dbReference>
<feature type="transmembrane region" description="Helical" evidence="1">
    <location>
        <begin position="556"/>
        <end position="577"/>
    </location>
</feature>
<name>A0A927JCF4_9ACTN</name>
<keyword evidence="1" id="KW-1133">Transmembrane helix</keyword>
<keyword evidence="1" id="KW-0812">Transmembrane</keyword>
<feature type="signal peptide" evidence="2">
    <location>
        <begin position="1"/>
        <end position="34"/>
    </location>
</feature>
<evidence type="ECO:0000313" key="5">
    <source>
        <dbReference type="Proteomes" id="UP000642993"/>
    </source>
</evidence>
<keyword evidence="1" id="KW-0472">Membrane</keyword>
<dbReference type="Pfam" id="PF00144">
    <property type="entry name" value="Beta-lactamase"/>
    <property type="match status" value="1"/>
</dbReference>
<dbReference type="InterPro" id="IPR050491">
    <property type="entry name" value="AmpC-like"/>
</dbReference>
<evidence type="ECO:0000313" key="4">
    <source>
        <dbReference type="EMBL" id="MBD8506711.1"/>
    </source>
</evidence>
<proteinExistence type="predicted"/>
<accession>A0A927JCF4</accession>
<dbReference type="Proteomes" id="UP000642993">
    <property type="component" value="Unassembled WGS sequence"/>
</dbReference>
<evidence type="ECO:0000256" key="1">
    <source>
        <dbReference type="SAM" id="Phobius"/>
    </source>
</evidence>
<dbReference type="InterPro" id="IPR012338">
    <property type="entry name" value="Beta-lactam/transpept-like"/>
</dbReference>
<organism evidence="4 5">
    <name type="scientific">Lolliginicoccus lacisalsi</name>
    <dbReference type="NCBI Taxonomy" id="2742202"/>
    <lineage>
        <taxon>Bacteria</taxon>
        <taxon>Bacillati</taxon>
        <taxon>Actinomycetota</taxon>
        <taxon>Actinomycetes</taxon>
        <taxon>Mycobacteriales</taxon>
        <taxon>Hoyosellaceae</taxon>
        <taxon>Lolliginicoccus</taxon>
    </lineage>
</organism>
<sequence length="653" mass="69104">MMVALRRHRSMVISLATALALLVAVLGSSLVADAQEPAPPAVELTPQAAQDFLDERLPALLDEHGAPGLVAAIVSGGEQAAAAGYGFANVEQQRRISPSTTVFETASIAKSFTTMAVLQLVDRGLIDLRADINTYLGQGLEVADTFPGQPVTMHHLLTHTAGFEDALGADGAPSAEEVPSLEEYVAGTPMKRVQPPGRFVAYSNYGMSLAGLVVQELAGTSFEDYTAENVFGPLAMASTEFLPVSEARAKQDVATTYYADGSPTEAIHLAGTPAGTAVTTADDMSRFMRALLGGGELDGQRVLSPRSAQQMLTRQAGMDPRVAGAGYGTWQFQLGPPPGFGHGGDLPGIHTQYVVVPELDRGIFVAVNGDDSDKSMAVNPLEDLRFSVVKEFLEAFAPESAWPGAAPDPSVDLSRYEGAFVTTRNSATDFTKLRALLDNLSVSANDDGTLSIKGPSALDETWLPAGDGLFVAENGEDMAAFVEEDGRVIALALNINPTQAYEKVAWYEQPRLHLLSWAAAALVLLSVLAWPVAAAIRRVRGRARRDSTRGAFLARLIAAVAATSSVALIVLLAYGLANSSVLEQWLFTSPGWLLVPVTVGALAAAASAVAAVLAWKHGWWSTLGRAHYSLVALAAIVFVSLGWTYNLMWTPFG</sequence>
<feature type="transmembrane region" description="Helical" evidence="1">
    <location>
        <begin position="627"/>
        <end position="645"/>
    </location>
</feature>
<evidence type="ECO:0000256" key="2">
    <source>
        <dbReference type="SAM" id="SignalP"/>
    </source>
</evidence>
<protein>
    <submittedName>
        <fullName evidence="4">Beta-lactamase family protein</fullName>
    </submittedName>
</protein>
<feature type="transmembrane region" description="Helical" evidence="1">
    <location>
        <begin position="514"/>
        <end position="536"/>
    </location>
</feature>
<reference evidence="4" key="1">
    <citation type="submission" date="2020-09" db="EMBL/GenBank/DDBJ databases">
        <title>Hoyosella lacisalsi sp. nov., a halotolerant actinobacterium isolated from soil of Lake Gudzhirganskoe.</title>
        <authorList>
            <person name="Yang Q."/>
            <person name="Guo P.Y."/>
            <person name="Liu S.W."/>
            <person name="Li F.N."/>
            <person name="Sun C.H."/>
        </authorList>
    </citation>
    <scope>NUCLEOTIDE SEQUENCE</scope>
    <source>
        <strain evidence="4">G463</strain>
    </source>
</reference>